<evidence type="ECO:0000313" key="2">
    <source>
        <dbReference type="Proteomes" id="UP001596147"/>
    </source>
</evidence>
<keyword evidence="2" id="KW-1185">Reference proteome</keyword>
<accession>A0ABW0LKP7</accession>
<proteinExistence type="predicted"/>
<evidence type="ECO:0000313" key="1">
    <source>
        <dbReference type="EMBL" id="MFC5465472.1"/>
    </source>
</evidence>
<organism evidence="1 2">
    <name type="scientific">Lederbergia graminis</name>
    <dbReference type="NCBI Taxonomy" id="735518"/>
    <lineage>
        <taxon>Bacteria</taxon>
        <taxon>Bacillati</taxon>
        <taxon>Bacillota</taxon>
        <taxon>Bacilli</taxon>
        <taxon>Bacillales</taxon>
        <taxon>Bacillaceae</taxon>
        <taxon>Lederbergia</taxon>
    </lineage>
</organism>
<dbReference type="RefSeq" id="WP_144919418.1">
    <property type="nucleotide sequence ID" value="NZ_JBHSMC010000014.1"/>
</dbReference>
<protein>
    <submittedName>
        <fullName evidence="1">Uncharacterized protein</fullName>
    </submittedName>
</protein>
<name>A0ABW0LKP7_9BACI</name>
<sequence length="107" mass="12551">MAKVEIIDENTLKIKVELRDAISMVHEAAQHIQQYAHDIVTIYEKMPEFEYTYFCFYAYDSAQLFEKMLEVDPKQYNSFSLDAPDSFFYSLYGGMAGIYEEARKFVA</sequence>
<dbReference type="Proteomes" id="UP001596147">
    <property type="component" value="Unassembled WGS sequence"/>
</dbReference>
<reference evidence="2" key="1">
    <citation type="journal article" date="2019" name="Int. J. Syst. Evol. Microbiol.">
        <title>The Global Catalogue of Microorganisms (GCM) 10K type strain sequencing project: providing services to taxonomists for standard genome sequencing and annotation.</title>
        <authorList>
            <consortium name="The Broad Institute Genomics Platform"/>
            <consortium name="The Broad Institute Genome Sequencing Center for Infectious Disease"/>
            <person name="Wu L."/>
            <person name="Ma J."/>
        </authorList>
    </citation>
    <scope>NUCLEOTIDE SEQUENCE [LARGE SCALE GENOMIC DNA]</scope>
    <source>
        <strain evidence="2">CGMCC 1.12237</strain>
    </source>
</reference>
<comment type="caution">
    <text evidence="1">The sequence shown here is derived from an EMBL/GenBank/DDBJ whole genome shotgun (WGS) entry which is preliminary data.</text>
</comment>
<dbReference type="EMBL" id="JBHSMC010000014">
    <property type="protein sequence ID" value="MFC5465472.1"/>
    <property type="molecule type" value="Genomic_DNA"/>
</dbReference>
<gene>
    <name evidence="1" type="ORF">ACFPM4_11990</name>
</gene>